<dbReference type="RefSeq" id="WP_128953339.1">
    <property type="nucleotide sequence ID" value="NZ_CP030053.1"/>
</dbReference>
<sequence>MMRHQRIRDSAKGAGSLRSFLFALAVATTGCGNAYPAGLVLVAADSSPTAYVKDGRPSGILVDVVTEAFRRTGEPFEVQVMPWARCLAEVRSGRVDGIFSVFKLPERNEFLTYTNVPVITQVLAFFVPADSDVTFDGDIGKLGGLRIGTIRGTSYGLKVDRALEAGVWSTVVETNNVDTLVGMLALKRIDLAIGYRHVVLDAARNYGYPDKIRELSPGVDEIPSYLAFNKQHDYSKVIADYDRALTSMKDDHSFEAIYEKYLGPKVGH</sequence>
<evidence type="ECO:0000256" key="1">
    <source>
        <dbReference type="ARBA" id="ARBA00022729"/>
    </source>
</evidence>
<feature type="domain" description="Solute-binding protein family 3/N-terminal" evidence="2">
    <location>
        <begin position="39"/>
        <end position="265"/>
    </location>
</feature>
<dbReference type="Proteomes" id="UP000290401">
    <property type="component" value="Unassembled WGS sequence"/>
</dbReference>
<reference evidence="4 6" key="2">
    <citation type="submission" date="2018-10" db="EMBL/GenBank/DDBJ databases">
        <title>Bradyrhizobium sp. nov., effective nodules isolated from peanut in China.</title>
        <authorList>
            <person name="Li Y."/>
        </authorList>
    </citation>
    <scope>NUCLEOTIDE SEQUENCE [LARGE SCALE GENOMIC DNA]</scope>
    <source>
        <strain evidence="4 6">CCBAU 53426</strain>
    </source>
</reference>
<accession>A0AAE5X479</accession>
<keyword evidence="6" id="KW-1185">Reference proteome</keyword>
<evidence type="ECO:0000313" key="4">
    <source>
        <dbReference type="EMBL" id="RXH08381.1"/>
    </source>
</evidence>
<keyword evidence="1" id="KW-0732">Signal</keyword>
<protein>
    <submittedName>
        <fullName evidence="3">ABC transporter substrate-binding protein</fullName>
    </submittedName>
</protein>
<evidence type="ECO:0000313" key="6">
    <source>
        <dbReference type="Proteomes" id="UP000290401"/>
    </source>
</evidence>
<dbReference type="SUPFAM" id="SSF53850">
    <property type="entry name" value="Periplasmic binding protein-like II"/>
    <property type="match status" value="1"/>
</dbReference>
<dbReference type="PANTHER" id="PTHR35936:SF25">
    <property type="entry name" value="ABC TRANSPORTER SUBSTRATE-BINDING PROTEIN"/>
    <property type="match status" value="1"/>
</dbReference>
<reference evidence="3 5" key="1">
    <citation type="submission" date="2018-06" db="EMBL/GenBank/DDBJ databases">
        <title>Comparative genomics of rhizobia nodulating Arachis hypogaea in China.</title>
        <authorList>
            <person name="Li Y."/>
        </authorList>
    </citation>
    <scope>NUCLEOTIDE SEQUENCE [LARGE SCALE GENOMIC DNA]</scope>
    <source>
        <strain evidence="3 5">CCBAU 51670</strain>
    </source>
</reference>
<dbReference type="AlphaFoldDB" id="A0AAE5X479"/>
<evidence type="ECO:0000313" key="5">
    <source>
        <dbReference type="Proteomes" id="UP000288972"/>
    </source>
</evidence>
<organism evidence="3 5">
    <name type="scientific">Bradyrhizobium guangzhouense</name>
    <dbReference type="NCBI Taxonomy" id="1325095"/>
    <lineage>
        <taxon>Bacteria</taxon>
        <taxon>Pseudomonadati</taxon>
        <taxon>Pseudomonadota</taxon>
        <taxon>Alphaproteobacteria</taxon>
        <taxon>Hyphomicrobiales</taxon>
        <taxon>Nitrobacteraceae</taxon>
        <taxon>Bradyrhizobium</taxon>
    </lineage>
</organism>
<dbReference type="KEGG" id="bgz:XH91_26650"/>
<dbReference type="SMART" id="SM00062">
    <property type="entry name" value="PBPb"/>
    <property type="match status" value="1"/>
</dbReference>
<dbReference type="Pfam" id="PF00497">
    <property type="entry name" value="SBP_bac_3"/>
    <property type="match status" value="1"/>
</dbReference>
<name>A0AAE5X479_9BRAD</name>
<dbReference type="InterPro" id="IPR001638">
    <property type="entry name" value="Solute-binding_3/MltF_N"/>
</dbReference>
<dbReference type="Proteomes" id="UP000288972">
    <property type="component" value="Chromosome"/>
</dbReference>
<dbReference type="PROSITE" id="PS51257">
    <property type="entry name" value="PROKAR_LIPOPROTEIN"/>
    <property type="match status" value="1"/>
</dbReference>
<evidence type="ECO:0000313" key="3">
    <source>
        <dbReference type="EMBL" id="QAU48577.1"/>
    </source>
</evidence>
<dbReference type="Gene3D" id="3.40.190.10">
    <property type="entry name" value="Periplasmic binding protein-like II"/>
    <property type="match status" value="2"/>
</dbReference>
<proteinExistence type="predicted"/>
<gene>
    <name evidence="4" type="ORF">EAS56_29430</name>
    <name evidence="3" type="ORF">XH91_26650</name>
</gene>
<dbReference type="EMBL" id="CP030053">
    <property type="protein sequence ID" value="QAU48577.1"/>
    <property type="molecule type" value="Genomic_DNA"/>
</dbReference>
<dbReference type="PANTHER" id="PTHR35936">
    <property type="entry name" value="MEMBRANE-BOUND LYTIC MUREIN TRANSGLYCOSYLASE F"/>
    <property type="match status" value="1"/>
</dbReference>
<dbReference type="EMBL" id="RDQZ01000032">
    <property type="protein sequence ID" value="RXH08381.1"/>
    <property type="molecule type" value="Genomic_DNA"/>
</dbReference>
<evidence type="ECO:0000259" key="2">
    <source>
        <dbReference type="SMART" id="SM00062"/>
    </source>
</evidence>